<comment type="pathway">
    <text evidence="1 9">Cofactor biosynthesis; NAD(+) biosynthesis; nicotinate D-ribonucleotide from nicotinate: step 1/1.</text>
</comment>
<dbReference type="RefSeq" id="WP_200392947.1">
    <property type="nucleotide sequence ID" value="NZ_JAENIO010000058.1"/>
</dbReference>
<reference evidence="12" key="1">
    <citation type="submission" date="2021-01" db="EMBL/GenBank/DDBJ databases">
        <title>Modified the classification status of verrucomicrobia.</title>
        <authorList>
            <person name="Feng X."/>
        </authorList>
    </citation>
    <scope>NUCLEOTIDE SEQUENCE</scope>
    <source>
        <strain evidence="12">KCTC 12986</strain>
    </source>
</reference>
<dbReference type="InterPro" id="IPR040727">
    <property type="entry name" value="NAPRTase_N"/>
</dbReference>
<dbReference type="InterPro" id="IPR006405">
    <property type="entry name" value="Nic_PRibTrfase_pncB"/>
</dbReference>
<dbReference type="Pfam" id="PF04095">
    <property type="entry name" value="NAPRTase"/>
    <property type="match status" value="1"/>
</dbReference>
<dbReference type="SUPFAM" id="SSF54675">
    <property type="entry name" value="Nicotinate/Quinolinate PRTase N-terminal domain-like"/>
    <property type="match status" value="1"/>
</dbReference>
<keyword evidence="4" id="KW-0597">Phosphoprotein</keyword>
<name>A0A934RV06_9BACT</name>
<keyword evidence="6 9" id="KW-0662">Pyridine nucleotide biosynthesis</keyword>
<organism evidence="12 13">
    <name type="scientific">Roseibacillus ishigakijimensis</name>
    <dbReference type="NCBI Taxonomy" id="454146"/>
    <lineage>
        <taxon>Bacteria</taxon>
        <taxon>Pseudomonadati</taxon>
        <taxon>Verrucomicrobiota</taxon>
        <taxon>Verrucomicrobiia</taxon>
        <taxon>Verrucomicrobiales</taxon>
        <taxon>Verrucomicrobiaceae</taxon>
        <taxon>Roseibacillus</taxon>
    </lineage>
</organism>
<dbReference type="SUPFAM" id="SSF51690">
    <property type="entry name" value="Nicotinate/Quinolinate PRTase C-terminal domain-like"/>
    <property type="match status" value="1"/>
</dbReference>
<dbReference type="GO" id="GO:0004516">
    <property type="term" value="F:nicotinate phosphoribosyltransferase activity"/>
    <property type="evidence" value="ECO:0007669"/>
    <property type="project" value="UniProtKB-UniRule"/>
</dbReference>
<sequence length="451" mass="49561">MNSPLLTDLYQLTMGQAYWHHGRHRQEAIFHLFFRRAPFGEQAALFAGLETALEFLRKLAFGKKEVAYLASLVGNNDQPLFSPDYLSYLRELEWTLTIKAPPEGSLVLPHQPLLQVRGPILQAQLVETALLNFVNFQTLIATQAARVCEAAGKDPVLEFGLRRAQGPDGGLSASRAAYLGGCAGTSNVLAGYRYGIPLKGTHAHSWVMSFEDELDSFRAYADALPNNTTLLVDTYDTVAGIKKAIIVARELEARGHHFMGIRLDSGDLHALSLAARSLLDDAGFPTARIVASNDLDVATIRELKARGASIDTWGVGTRLITAAEQPALGGVYKLGALQTDKGWRETIKLSEDPVKASNPGCLNVRKDEARWTLFNEWEEEESLPTALLQPVMKEGKVLQPSPPLASLRQRALAEWAQYREQRPTLHRSPRLEARRAALLAATLPPAESTPA</sequence>
<evidence type="ECO:0000256" key="1">
    <source>
        <dbReference type="ARBA" id="ARBA00004952"/>
    </source>
</evidence>
<proteinExistence type="inferred from homology"/>
<dbReference type="Gene3D" id="3.20.140.10">
    <property type="entry name" value="nicotinate phosphoribosyltransferase"/>
    <property type="match status" value="2"/>
</dbReference>
<evidence type="ECO:0000256" key="9">
    <source>
        <dbReference type="RuleBase" id="RU365100"/>
    </source>
</evidence>
<dbReference type="PIRSF" id="PIRSF000484">
    <property type="entry name" value="NAPRT"/>
    <property type="match status" value="1"/>
</dbReference>
<comment type="similarity">
    <text evidence="2 9">Belongs to the NAPRTase family.</text>
</comment>
<dbReference type="NCBIfam" id="NF009131">
    <property type="entry name" value="PRK12484.1"/>
    <property type="match status" value="1"/>
</dbReference>
<evidence type="ECO:0000259" key="11">
    <source>
        <dbReference type="Pfam" id="PF17767"/>
    </source>
</evidence>
<dbReference type="InterPro" id="IPR036068">
    <property type="entry name" value="Nicotinate_pribotase-like_C"/>
</dbReference>
<dbReference type="GO" id="GO:0034355">
    <property type="term" value="P:NAD+ biosynthetic process via the salvage pathway"/>
    <property type="evidence" value="ECO:0007669"/>
    <property type="project" value="TreeGrafter"/>
</dbReference>
<evidence type="ECO:0000256" key="4">
    <source>
        <dbReference type="ARBA" id="ARBA00022553"/>
    </source>
</evidence>
<dbReference type="NCBIfam" id="NF006695">
    <property type="entry name" value="PRK09243.1-2"/>
    <property type="match status" value="1"/>
</dbReference>
<feature type="domain" description="Nicotinate/nicotinamide phosphoribosyltransferase" evidence="10">
    <location>
        <begin position="158"/>
        <end position="347"/>
    </location>
</feature>
<dbReference type="EMBL" id="JAENIO010000058">
    <property type="protein sequence ID" value="MBK1835509.1"/>
    <property type="molecule type" value="Genomic_DNA"/>
</dbReference>
<dbReference type="CDD" id="cd01570">
    <property type="entry name" value="NAPRTase_A"/>
    <property type="match status" value="1"/>
</dbReference>
<gene>
    <name evidence="12" type="ORF">JIN78_15680</name>
</gene>
<keyword evidence="12" id="KW-0328">Glycosyltransferase</keyword>
<dbReference type="Proteomes" id="UP000604083">
    <property type="component" value="Unassembled WGS sequence"/>
</dbReference>
<dbReference type="Gene3D" id="3.20.20.70">
    <property type="entry name" value="Aldolase class I"/>
    <property type="match status" value="1"/>
</dbReference>
<feature type="domain" description="Nicotinate phosphoribosyltransferase N-terminal" evidence="11">
    <location>
        <begin position="5"/>
        <end position="135"/>
    </location>
</feature>
<dbReference type="Pfam" id="PF17767">
    <property type="entry name" value="NAPRTase_N"/>
    <property type="match status" value="1"/>
</dbReference>
<evidence type="ECO:0000256" key="3">
    <source>
        <dbReference type="ARBA" id="ARBA00013236"/>
    </source>
</evidence>
<evidence type="ECO:0000313" key="12">
    <source>
        <dbReference type="EMBL" id="MBK1835509.1"/>
    </source>
</evidence>
<keyword evidence="7 9" id="KW-0808">Transferase</keyword>
<comment type="catalytic activity">
    <reaction evidence="8 9">
        <text>5-phospho-alpha-D-ribose 1-diphosphate + nicotinate + ATP + H2O = nicotinate beta-D-ribonucleotide + ADP + phosphate + diphosphate</text>
        <dbReference type="Rhea" id="RHEA:36163"/>
        <dbReference type="ChEBI" id="CHEBI:15377"/>
        <dbReference type="ChEBI" id="CHEBI:30616"/>
        <dbReference type="ChEBI" id="CHEBI:32544"/>
        <dbReference type="ChEBI" id="CHEBI:33019"/>
        <dbReference type="ChEBI" id="CHEBI:43474"/>
        <dbReference type="ChEBI" id="CHEBI:57502"/>
        <dbReference type="ChEBI" id="CHEBI:58017"/>
        <dbReference type="ChEBI" id="CHEBI:456216"/>
        <dbReference type="EC" id="6.3.4.21"/>
    </reaction>
</comment>
<dbReference type="PANTHER" id="PTHR11098">
    <property type="entry name" value="NICOTINATE PHOSPHORIBOSYLTRANSFERASE"/>
    <property type="match status" value="1"/>
</dbReference>
<evidence type="ECO:0000256" key="6">
    <source>
        <dbReference type="ARBA" id="ARBA00022642"/>
    </source>
</evidence>
<accession>A0A934RV06</accession>
<comment type="function">
    <text evidence="9">Catalyzes the first step in the biosynthesis of NAD from nicotinic acid, the ATP-dependent synthesis of beta-nicotinate D-ribonucleotide from nicotinate and 5-phospho-D-ribose 1-phosphate.</text>
</comment>
<dbReference type="FunFam" id="3.20.20.70:FF:000076">
    <property type="entry name" value="Nicotinate phosphoribosyltransferase"/>
    <property type="match status" value="1"/>
</dbReference>
<protein>
    <recommendedName>
        <fullName evidence="3 9">Nicotinate phosphoribosyltransferase</fullName>
        <ecNumber evidence="3 9">6.3.4.21</ecNumber>
    </recommendedName>
</protein>
<evidence type="ECO:0000256" key="2">
    <source>
        <dbReference type="ARBA" id="ARBA00010897"/>
    </source>
</evidence>
<comment type="caution">
    <text evidence="12">The sequence shown here is derived from an EMBL/GenBank/DDBJ whole genome shotgun (WGS) entry which is preliminary data.</text>
</comment>
<dbReference type="InterPro" id="IPR041525">
    <property type="entry name" value="N/Namide_PRibTrfase"/>
</dbReference>
<dbReference type="NCBIfam" id="TIGR01513">
    <property type="entry name" value="NAPRTase_put"/>
    <property type="match status" value="1"/>
</dbReference>
<evidence type="ECO:0000256" key="8">
    <source>
        <dbReference type="ARBA" id="ARBA00048668"/>
    </source>
</evidence>
<dbReference type="GO" id="GO:0047280">
    <property type="term" value="F:nicotinamide phosphoribosyltransferase activity"/>
    <property type="evidence" value="ECO:0007669"/>
    <property type="project" value="UniProtKB-ARBA"/>
</dbReference>
<evidence type="ECO:0000256" key="7">
    <source>
        <dbReference type="ARBA" id="ARBA00022679"/>
    </source>
</evidence>
<evidence type="ECO:0000259" key="10">
    <source>
        <dbReference type="Pfam" id="PF04095"/>
    </source>
</evidence>
<keyword evidence="13" id="KW-1185">Reference proteome</keyword>
<dbReference type="InterPro" id="IPR007229">
    <property type="entry name" value="Nic_PRibTrfase-Fam"/>
</dbReference>
<dbReference type="InterPro" id="IPR013785">
    <property type="entry name" value="Aldolase_TIM"/>
</dbReference>
<dbReference type="GO" id="GO:0005829">
    <property type="term" value="C:cytosol"/>
    <property type="evidence" value="ECO:0007669"/>
    <property type="project" value="TreeGrafter"/>
</dbReference>
<dbReference type="EC" id="6.3.4.21" evidence="3 9"/>
<evidence type="ECO:0000256" key="5">
    <source>
        <dbReference type="ARBA" id="ARBA00022598"/>
    </source>
</evidence>
<dbReference type="PANTHER" id="PTHR11098:SF1">
    <property type="entry name" value="NICOTINATE PHOSPHORIBOSYLTRANSFERASE"/>
    <property type="match status" value="1"/>
</dbReference>
<keyword evidence="5 9" id="KW-0436">Ligase</keyword>
<dbReference type="AlphaFoldDB" id="A0A934RV06"/>
<evidence type="ECO:0000313" key="13">
    <source>
        <dbReference type="Proteomes" id="UP000604083"/>
    </source>
</evidence>
<comment type="PTM">
    <text evidence="9">Transiently phosphorylated on a His residue during the reaction cycle. Phosphorylation strongly increases the affinity for substrates and increases the rate of nicotinate D-ribonucleotide production. Dephosphorylation regenerates the low-affinity form of the enzyme, leading to product release.</text>
</comment>